<keyword evidence="5 6" id="KW-0472">Membrane</keyword>
<dbReference type="Pfam" id="PF01184">
    <property type="entry name" value="Gpr1_Fun34_YaaH"/>
    <property type="match status" value="1"/>
</dbReference>
<evidence type="ECO:0000256" key="2">
    <source>
        <dbReference type="ARBA" id="ARBA00005587"/>
    </source>
</evidence>
<dbReference type="Proteomes" id="UP000642284">
    <property type="component" value="Unassembled WGS sequence"/>
</dbReference>
<feature type="transmembrane region" description="Helical" evidence="6">
    <location>
        <begin position="124"/>
        <end position="144"/>
    </location>
</feature>
<comment type="subcellular location">
    <subcellularLocation>
        <location evidence="1">Membrane</location>
        <topology evidence="1">Multi-pass membrane protein</topology>
    </subcellularLocation>
</comment>
<name>A0ABR7SM42_9ACTN</name>
<accession>A0ABR7SM42</accession>
<evidence type="ECO:0000256" key="3">
    <source>
        <dbReference type="ARBA" id="ARBA00022692"/>
    </source>
</evidence>
<comment type="caution">
    <text evidence="7">The sequence shown here is derived from an EMBL/GenBank/DDBJ whole genome shotgun (WGS) entry which is preliminary data.</text>
</comment>
<dbReference type="InterPro" id="IPR000791">
    <property type="entry name" value="Gpr1/Fun34/SatP-like"/>
</dbReference>
<feature type="transmembrane region" description="Helical" evidence="6">
    <location>
        <begin position="151"/>
        <end position="170"/>
    </location>
</feature>
<evidence type="ECO:0000313" key="8">
    <source>
        <dbReference type="Proteomes" id="UP000642284"/>
    </source>
</evidence>
<comment type="similarity">
    <text evidence="2">Belongs to the acetate uptake transporter (AceTr) (TC 2.A.96) family.</text>
</comment>
<keyword evidence="8" id="KW-1185">Reference proteome</keyword>
<evidence type="ECO:0000256" key="6">
    <source>
        <dbReference type="SAM" id="Phobius"/>
    </source>
</evidence>
<dbReference type="NCBIfam" id="NF038013">
    <property type="entry name" value="AceTr_1"/>
    <property type="match status" value="1"/>
</dbReference>
<dbReference type="InterPro" id="IPR047623">
    <property type="entry name" value="SatP"/>
</dbReference>
<proteinExistence type="inferred from homology"/>
<dbReference type="PANTHER" id="PTHR30178:SF3">
    <property type="entry name" value="SUCCINATE-ACETATE_PROTON SYMPORTER SATP"/>
    <property type="match status" value="1"/>
</dbReference>
<feature type="transmembrane region" description="Helical" evidence="6">
    <location>
        <begin position="182"/>
        <end position="201"/>
    </location>
</feature>
<gene>
    <name evidence="7" type="ORF">H9Y04_22930</name>
</gene>
<evidence type="ECO:0000256" key="4">
    <source>
        <dbReference type="ARBA" id="ARBA00022989"/>
    </source>
</evidence>
<evidence type="ECO:0000256" key="5">
    <source>
        <dbReference type="ARBA" id="ARBA00023136"/>
    </source>
</evidence>
<evidence type="ECO:0000256" key="1">
    <source>
        <dbReference type="ARBA" id="ARBA00004141"/>
    </source>
</evidence>
<dbReference type="PANTHER" id="PTHR30178">
    <property type="entry name" value="INNER MEMBRANE PROTEIN YAAH"/>
    <property type="match status" value="1"/>
</dbReference>
<keyword evidence="4 6" id="KW-1133">Transmembrane helix</keyword>
<feature type="transmembrane region" description="Helical" evidence="6">
    <location>
        <begin position="38"/>
        <end position="57"/>
    </location>
</feature>
<dbReference type="EMBL" id="JACTVJ010000011">
    <property type="protein sequence ID" value="MBC9715408.1"/>
    <property type="molecule type" value="Genomic_DNA"/>
</dbReference>
<protein>
    <submittedName>
        <fullName evidence="7">Acetate uptake transporter</fullName>
    </submittedName>
</protein>
<feature type="transmembrane region" description="Helical" evidence="6">
    <location>
        <begin position="63"/>
        <end position="85"/>
    </location>
</feature>
<keyword evidence="3 6" id="KW-0812">Transmembrane</keyword>
<reference evidence="7 8" key="1">
    <citation type="submission" date="2020-08" db="EMBL/GenBank/DDBJ databases">
        <title>Genemic of Streptomyces polyaspartic.</title>
        <authorList>
            <person name="Liu W."/>
        </authorList>
    </citation>
    <scope>NUCLEOTIDE SEQUENCE [LARGE SCALE GENOMIC DNA]</scope>
    <source>
        <strain evidence="7 8">TRM66268-LWL</strain>
    </source>
</reference>
<sequence length="214" mass="22259">MSALLEAPASSAATLRTEAPAAAPAPTPAPKLANPGPLGLAAFALTTFVLSMFNSGLISNAALSAVVLPLALFYGGLAQFVAGLFEFRRGNTFGTTAFISYGAFWMSFAAYVKFVVPGLPAADAHLATGLYLIAWFVFTLYMTIAAMKSDLAHKVVFTTLSLTFLFLALGDLAQSTALAHTGGFLGLVCAAAAFYTSFGIVTNETWGRKVIPLG</sequence>
<evidence type="ECO:0000313" key="7">
    <source>
        <dbReference type="EMBL" id="MBC9715408.1"/>
    </source>
</evidence>
<dbReference type="RefSeq" id="WP_187815864.1">
    <property type="nucleotide sequence ID" value="NZ_JACTVJ010000011.1"/>
</dbReference>
<feature type="transmembrane region" description="Helical" evidence="6">
    <location>
        <begin position="92"/>
        <end position="112"/>
    </location>
</feature>
<organism evidence="7 8">
    <name type="scientific">Streptomyces polyasparticus</name>
    <dbReference type="NCBI Taxonomy" id="2767826"/>
    <lineage>
        <taxon>Bacteria</taxon>
        <taxon>Bacillati</taxon>
        <taxon>Actinomycetota</taxon>
        <taxon>Actinomycetes</taxon>
        <taxon>Kitasatosporales</taxon>
        <taxon>Streptomycetaceae</taxon>
        <taxon>Streptomyces</taxon>
    </lineage>
</organism>